<dbReference type="InterPro" id="IPR038765">
    <property type="entry name" value="Papain-like_cys_pep_sf"/>
</dbReference>
<evidence type="ECO:0000313" key="5">
    <source>
        <dbReference type="Proteomes" id="UP001200034"/>
    </source>
</evidence>
<keyword evidence="2" id="KW-0378">Hydrolase</keyword>
<dbReference type="PANTHER" id="PTHR10363:SF2">
    <property type="entry name" value="BLEOMYCIN HYDROLASE"/>
    <property type="match status" value="1"/>
</dbReference>
<evidence type="ECO:0000256" key="2">
    <source>
        <dbReference type="ARBA" id="ARBA00022801"/>
    </source>
</evidence>
<organism evidence="4 5">
    <name type="scientific">Drosophila rubida</name>
    <dbReference type="NCBI Taxonomy" id="30044"/>
    <lineage>
        <taxon>Eukaryota</taxon>
        <taxon>Metazoa</taxon>
        <taxon>Ecdysozoa</taxon>
        <taxon>Arthropoda</taxon>
        <taxon>Hexapoda</taxon>
        <taxon>Insecta</taxon>
        <taxon>Pterygota</taxon>
        <taxon>Neoptera</taxon>
        <taxon>Endopterygota</taxon>
        <taxon>Diptera</taxon>
        <taxon>Brachycera</taxon>
        <taxon>Muscomorpha</taxon>
        <taxon>Ephydroidea</taxon>
        <taxon>Drosophilidae</taxon>
        <taxon>Drosophila</taxon>
    </lineage>
</organism>
<dbReference type="Pfam" id="PF03051">
    <property type="entry name" value="Peptidase_C1_2"/>
    <property type="match status" value="2"/>
</dbReference>
<gene>
    <name evidence="4" type="ORF">KR093_004163</name>
</gene>
<dbReference type="GO" id="GO:0005737">
    <property type="term" value="C:cytoplasm"/>
    <property type="evidence" value="ECO:0007669"/>
    <property type="project" value="TreeGrafter"/>
</dbReference>
<accession>A0AAD4JR23</accession>
<sequence>KFALSRDQLDRWRSQFYALPLNRLAQNICTGNDPIRACLRQDASTGHVPGKTRHDLQKVIKPTVDGPKWLCAGLDLLRLAMKKDCELSVPYLFYWHKLERCNYVLNAVVELLERCEPLDGRTFQYLMKHVVPDGGNWQMFVNLVQKYGIMPHKCYFVSWSASRSHHLNKMLRSKLHEFSSQLHAQFTFDGDSSNLAKMVTGMAEELYKIISICLGTPPLEFTWSFKGDDELLQSYTPMSFYQRSVAPFFTLNAQICLGHDPRPSSCFHKNYRIAYSSNMCDGQPQSYNNQPVEKLLEIMVASLAAGAAVWLVCDLQAIHNSKSHVLALDTHNYEQVFGMQVGRELDKAQRLVYKGTRRNTVLLLTEVTVDEAQQPLQFRTITKTAENANKKSGSNATLRDEGNDAACETEAKRKSSKEKATAVNVDWLREYAFEIVVDTLFVPLGVLHAAQTQPSVDLPIWDPMGALLS</sequence>
<dbReference type="EMBL" id="JAJJHW010003889">
    <property type="protein sequence ID" value="KAH8355026.1"/>
    <property type="molecule type" value="Genomic_DNA"/>
</dbReference>
<name>A0AAD4JR23_9MUSC</name>
<evidence type="ECO:0008006" key="6">
    <source>
        <dbReference type="Google" id="ProtNLM"/>
    </source>
</evidence>
<protein>
    <recommendedName>
        <fullName evidence="6">Bleomycin hydrolase</fullName>
    </recommendedName>
</protein>
<dbReference type="Gene3D" id="3.90.70.10">
    <property type="entry name" value="Cysteine proteinases"/>
    <property type="match status" value="1"/>
</dbReference>
<proteinExistence type="predicted"/>
<dbReference type="GO" id="GO:0070005">
    <property type="term" value="F:cysteine-type aminopeptidase activity"/>
    <property type="evidence" value="ECO:0007669"/>
    <property type="project" value="InterPro"/>
</dbReference>
<evidence type="ECO:0000313" key="4">
    <source>
        <dbReference type="EMBL" id="KAH8355026.1"/>
    </source>
</evidence>
<evidence type="ECO:0000256" key="1">
    <source>
        <dbReference type="ARBA" id="ARBA00022670"/>
    </source>
</evidence>
<keyword evidence="3" id="KW-0788">Thiol protease</keyword>
<dbReference type="Proteomes" id="UP001200034">
    <property type="component" value="Unassembled WGS sequence"/>
</dbReference>
<keyword evidence="5" id="KW-1185">Reference proteome</keyword>
<feature type="non-terminal residue" evidence="4">
    <location>
        <position position="469"/>
    </location>
</feature>
<dbReference type="GO" id="GO:0006508">
    <property type="term" value="P:proteolysis"/>
    <property type="evidence" value="ECO:0007669"/>
    <property type="project" value="UniProtKB-KW"/>
</dbReference>
<dbReference type="PIRSF" id="PIRSF005700">
    <property type="entry name" value="PepC"/>
    <property type="match status" value="1"/>
</dbReference>
<dbReference type="InterPro" id="IPR004134">
    <property type="entry name" value="Peptidase_C1B"/>
</dbReference>
<reference evidence="4" key="1">
    <citation type="journal article" date="2021" name="Mol. Ecol. Resour.">
        <title>Phylogenomic analyses of the genus Drosophila reveals genomic signals of climate adaptation.</title>
        <authorList>
            <person name="Li F."/>
            <person name="Rane R.V."/>
            <person name="Luria V."/>
            <person name="Xiong Z."/>
            <person name="Chen J."/>
            <person name="Li Z."/>
            <person name="Catullo R.A."/>
            <person name="Griffin P.C."/>
            <person name="Schiffer M."/>
            <person name="Pearce S."/>
            <person name="Lee S.F."/>
            <person name="McElroy K."/>
            <person name="Stocker A."/>
            <person name="Shirriffs J."/>
            <person name="Cockerell F."/>
            <person name="Coppin C."/>
            <person name="Sgro C.M."/>
            <person name="Karger A."/>
            <person name="Cain J.W."/>
            <person name="Weber J.A."/>
            <person name="Santpere G."/>
            <person name="Kirschner M.W."/>
            <person name="Hoffmann A.A."/>
            <person name="Oakeshott J.G."/>
            <person name="Zhang G."/>
        </authorList>
    </citation>
    <scope>NUCLEOTIDE SEQUENCE</scope>
    <source>
        <strain evidence="4">BGI-SZ-2011g</strain>
    </source>
</reference>
<dbReference type="PANTHER" id="PTHR10363">
    <property type="entry name" value="BLEOMYCIN HYDROLASE"/>
    <property type="match status" value="1"/>
</dbReference>
<comment type="caution">
    <text evidence="4">The sequence shown here is derived from an EMBL/GenBank/DDBJ whole genome shotgun (WGS) entry which is preliminary data.</text>
</comment>
<keyword evidence="1" id="KW-0645">Protease</keyword>
<evidence type="ECO:0000256" key="3">
    <source>
        <dbReference type="ARBA" id="ARBA00022807"/>
    </source>
</evidence>
<dbReference type="AlphaFoldDB" id="A0AAD4JR23"/>
<dbReference type="SUPFAM" id="SSF54001">
    <property type="entry name" value="Cysteine proteinases"/>
    <property type="match status" value="1"/>
</dbReference>